<keyword evidence="3" id="KW-1185">Reference proteome</keyword>
<dbReference type="EMBL" id="JAXCEI010000001">
    <property type="protein sequence ID" value="MFA1537561.1"/>
    <property type="molecule type" value="Genomic_DNA"/>
</dbReference>
<gene>
    <name evidence="2" type="ORF">SM611_01315</name>
</gene>
<proteinExistence type="predicted"/>
<feature type="compositionally biased region" description="Pro residues" evidence="1">
    <location>
        <begin position="100"/>
        <end position="110"/>
    </location>
</feature>
<evidence type="ECO:0000313" key="3">
    <source>
        <dbReference type="Proteomes" id="UP001569963"/>
    </source>
</evidence>
<feature type="region of interest" description="Disordered" evidence="1">
    <location>
        <begin position="1"/>
        <end position="60"/>
    </location>
</feature>
<accession>A0ABV4Q3C4</accession>
<dbReference type="Proteomes" id="UP001569963">
    <property type="component" value="Unassembled WGS sequence"/>
</dbReference>
<name>A0ABV4Q3C4_9ACTN</name>
<protein>
    <submittedName>
        <fullName evidence="2">Uncharacterized protein</fullName>
    </submittedName>
</protein>
<feature type="region of interest" description="Disordered" evidence="1">
    <location>
        <begin position="91"/>
        <end position="118"/>
    </location>
</feature>
<comment type="caution">
    <text evidence="2">The sequence shown here is derived from an EMBL/GenBank/DDBJ whole genome shotgun (WGS) entry which is preliminary data.</text>
</comment>
<sequence length="118" mass="12270">MSDEAAGTPGSPAAHDAPHDASQDAPQPPRPAEEPEEPEAAEPDFPAASLPGPTGDPRVDAAVARLAELGGRPVSEHVELYEDVHRGLQELLASAGQDEPSPPPQAPRPAFPDALRPR</sequence>
<evidence type="ECO:0000256" key="1">
    <source>
        <dbReference type="SAM" id="MobiDB-lite"/>
    </source>
</evidence>
<evidence type="ECO:0000313" key="2">
    <source>
        <dbReference type="EMBL" id="MFA1537561.1"/>
    </source>
</evidence>
<reference evidence="2 3" key="1">
    <citation type="submission" date="2023-11" db="EMBL/GenBank/DDBJ databases">
        <title>Actinomadura monticuli sp. nov., isolated from volcanic ash.</title>
        <authorList>
            <person name="Lee S.D."/>
            <person name="Yang H."/>
            <person name="Kim I.S."/>
        </authorList>
    </citation>
    <scope>NUCLEOTIDE SEQUENCE [LARGE SCALE GENOMIC DNA]</scope>
    <source>
        <strain evidence="2 3">DLS-62</strain>
    </source>
</reference>
<dbReference type="RefSeq" id="WP_371946905.1">
    <property type="nucleotide sequence ID" value="NZ_JAXCEI010000001.1"/>
</dbReference>
<organism evidence="2 3">
    <name type="scientific">Actinomadura monticuli</name>
    <dbReference type="NCBI Taxonomy" id="3097367"/>
    <lineage>
        <taxon>Bacteria</taxon>
        <taxon>Bacillati</taxon>
        <taxon>Actinomycetota</taxon>
        <taxon>Actinomycetes</taxon>
        <taxon>Streptosporangiales</taxon>
        <taxon>Thermomonosporaceae</taxon>
        <taxon>Actinomadura</taxon>
    </lineage>
</organism>